<dbReference type="CDD" id="cd14966">
    <property type="entry name" value="7tmD_STE3"/>
    <property type="match status" value="1"/>
</dbReference>
<keyword evidence="6" id="KW-0297">G-protein coupled receptor</keyword>
<keyword evidence="7 10" id="KW-0472">Membrane</keyword>
<reference evidence="11 12" key="1">
    <citation type="submission" date="2019-02" db="EMBL/GenBank/DDBJ databases">
        <title>Genome sequencing of the rare red list fungi Hericium alpestre (H. flagellum).</title>
        <authorList>
            <person name="Buettner E."/>
            <person name="Kellner H."/>
        </authorList>
    </citation>
    <scope>NUCLEOTIDE SEQUENCE [LARGE SCALE GENOMIC DNA]</scope>
    <source>
        <strain evidence="11 12">DSM 108284</strain>
    </source>
</reference>
<dbReference type="PANTHER" id="PTHR28097">
    <property type="entry name" value="PHEROMONE A FACTOR RECEPTOR"/>
    <property type="match status" value="1"/>
</dbReference>
<accession>A0A4Y9ZUE8</accession>
<dbReference type="GO" id="GO:0000750">
    <property type="term" value="P:pheromone-dependent signal transduction involved in conjugation with cellular fusion"/>
    <property type="evidence" value="ECO:0007669"/>
    <property type="project" value="TreeGrafter"/>
</dbReference>
<comment type="similarity">
    <text evidence="2">Belongs to the G-protein coupled receptor 4 family.</text>
</comment>
<name>A0A4Y9ZUE8_9AGAM</name>
<evidence type="ECO:0000256" key="2">
    <source>
        <dbReference type="ARBA" id="ARBA00011085"/>
    </source>
</evidence>
<feature type="transmembrane region" description="Helical" evidence="10">
    <location>
        <begin position="155"/>
        <end position="184"/>
    </location>
</feature>
<dbReference type="GO" id="GO:0005886">
    <property type="term" value="C:plasma membrane"/>
    <property type="evidence" value="ECO:0007669"/>
    <property type="project" value="TreeGrafter"/>
</dbReference>
<dbReference type="OrthoDB" id="2874149at2759"/>
<gene>
    <name evidence="11" type="ORF">EWM64_g5516</name>
</gene>
<proteinExistence type="inferred from homology"/>
<evidence type="ECO:0000256" key="10">
    <source>
        <dbReference type="SAM" id="Phobius"/>
    </source>
</evidence>
<dbReference type="Pfam" id="PF02076">
    <property type="entry name" value="STE3"/>
    <property type="match status" value="1"/>
</dbReference>
<keyword evidence="3" id="KW-0589">Pheromone response</keyword>
<evidence type="ECO:0000256" key="1">
    <source>
        <dbReference type="ARBA" id="ARBA00004141"/>
    </source>
</evidence>
<dbReference type="PANTHER" id="PTHR28097:SF1">
    <property type="entry name" value="PHEROMONE A FACTOR RECEPTOR"/>
    <property type="match status" value="1"/>
</dbReference>
<dbReference type="InterPro" id="IPR000481">
    <property type="entry name" value="GPCR_Pheromne_B_alpha_rcpt"/>
</dbReference>
<evidence type="ECO:0000256" key="5">
    <source>
        <dbReference type="ARBA" id="ARBA00022989"/>
    </source>
</evidence>
<keyword evidence="5 10" id="KW-1133">Transmembrane helix</keyword>
<keyword evidence="9" id="KW-0807">Transducer</keyword>
<sequence>MADPTYPLFPIFAFLGFVAALTPLPWHLEAWNSGTCYYMIWSGIACLNQFVNSVVWHGNALNPSPIWCDISIRITLGATVAIPAASLCINRRLYQIASIRAVSVSRGEKRRAILVDTLICVLFPIIFMVLAYVVQGHRFDIYEDIGCYPVILNTLASYFLVFMWPVVLGSISLVYCALSLRAFARRRAEFSEFLSSNKTMTVSRYFRLMALATTEMCCTVPLAIFVIVLNVTGGPMEPWISWENVHFAFSRVDQIPAVLWRIDHMVVVSIELSRWLLPVCALLFFGFFGFAAEARRHYRMAGSAVLDRICRIFPAISTWRTRSTLQPLPSSFGALPVYRSKGSVSDYSFTTTPMKSRMHDLGSTHTLVAAHKVYMPSTPNSIPESSFFSETSTTH</sequence>
<dbReference type="InterPro" id="IPR001499">
    <property type="entry name" value="GPCR_STE3"/>
</dbReference>
<feature type="transmembrane region" description="Helical" evidence="10">
    <location>
        <begin position="38"/>
        <end position="58"/>
    </location>
</feature>
<evidence type="ECO:0000313" key="11">
    <source>
        <dbReference type="EMBL" id="TFY78496.1"/>
    </source>
</evidence>
<keyword evidence="12" id="KW-1185">Reference proteome</keyword>
<dbReference type="EMBL" id="SFCI01000669">
    <property type="protein sequence ID" value="TFY78496.1"/>
    <property type="molecule type" value="Genomic_DNA"/>
</dbReference>
<evidence type="ECO:0000256" key="9">
    <source>
        <dbReference type="ARBA" id="ARBA00023224"/>
    </source>
</evidence>
<dbReference type="GO" id="GO:0004934">
    <property type="term" value="F:mating-type alpha-factor pheromone receptor activity"/>
    <property type="evidence" value="ECO:0007669"/>
    <property type="project" value="InterPro"/>
</dbReference>
<comment type="subcellular location">
    <subcellularLocation>
        <location evidence="1">Membrane</location>
        <topology evidence="1">Multi-pass membrane protein</topology>
    </subcellularLocation>
</comment>
<keyword evidence="4 10" id="KW-0812">Transmembrane</keyword>
<evidence type="ECO:0000256" key="7">
    <source>
        <dbReference type="ARBA" id="ARBA00023136"/>
    </source>
</evidence>
<evidence type="ECO:0000256" key="4">
    <source>
        <dbReference type="ARBA" id="ARBA00022692"/>
    </source>
</evidence>
<dbReference type="Proteomes" id="UP000298061">
    <property type="component" value="Unassembled WGS sequence"/>
</dbReference>
<comment type="caution">
    <text evidence="11">The sequence shown here is derived from an EMBL/GenBank/DDBJ whole genome shotgun (WGS) entry which is preliminary data.</text>
</comment>
<feature type="transmembrane region" description="Helical" evidence="10">
    <location>
        <begin position="111"/>
        <end position="135"/>
    </location>
</feature>
<evidence type="ECO:0000256" key="8">
    <source>
        <dbReference type="ARBA" id="ARBA00023170"/>
    </source>
</evidence>
<evidence type="ECO:0000256" key="6">
    <source>
        <dbReference type="ARBA" id="ARBA00023040"/>
    </source>
</evidence>
<dbReference type="AlphaFoldDB" id="A0A4Y9ZUE8"/>
<dbReference type="PRINTS" id="PR00901">
    <property type="entry name" value="PHEROMONEBAR"/>
</dbReference>
<dbReference type="PRINTS" id="PR00899">
    <property type="entry name" value="GPCRSTE3"/>
</dbReference>
<evidence type="ECO:0000313" key="12">
    <source>
        <dbReference type="Proteomes" id="UP000298061"/>
    </source>
</evidence>
<feature type="transmembrane region" description="Helical" evidence="10">
    <location>
        <begin position="6"/>
        <end position="26"/>
    </location>
</feature>
<protein>
    <submittedName>
        <fullName evidence="11">Uncharacterized protein</fullName>
    </submittedName>
</protein>
<organism evidence="11 12">
    <name type="scientific">Hericium alpestre</name>
    <dbReference type="NCBI Taxonomy" id="135208"/>
    <lineage>
        <taxon>Eukaryota</taxon>
        <taxon>Fungi</taxon>
        <taxon>Dikarya</taxon>
        <taxon>Basidiomycota</taxon>
        <taxon>Agaricomycotina</taxon>
        <taxon>Agaricomycetes</taxon>
        <taxon>Russulales</taxon>
        <taxon>Hericiaceae</taxon>
        <taxon>Hericium</taxon>
    </lineage>
</organism>
<feature type="transmembrane region" description="Helical" evidence="10">
    <location>
        <begin position="205"/>
        <end position="229"/>
    </location>
</feature>
<evidence type="ECO:0000256" key="3">
    <source>
        <dbReference type="ARBA" id="ARBA00022507"/>
    </source>
</evidence>
<feature type="transmembrane region" description="Helical" evidence="10">
    <location>
        <begin position="70"/>
        <end position="90"/>
    </location>
</feature>
<keyword evidence="8" id="KW-0675">Receptor</keyword>
<feature type="transmembrane region" description="Helical" evidence="10">
    <location>
        <begin position="275"/>
        <end position="292"/>
    </location>
</feature>